<reference evidence="5" key="1">
    <citation type="submission" date="2013-02" db="EMBL/GenBank/DDBJ databases">
        <authorList>
            <person name="Hughes D."/>
        </authorList>
    </citation>
    <scope>NUCLEOTIDE SEQUENCE</scope>
    <source>
        <strain>Durham</strain>
        <strain evidence="5">NC isolate 2 -- Noor lab</strain>
    </source>
</reference>
<feature type="transmembrane region" description="Helical" evidence="3">
    <location>
        <begin position="62"/>
        <end position="82"/>
    </location>
</feature>
<dbReference type="PRINTS" id="PR01739">
    <property type="entry name" value="RELAXINR"/>
</dbReference>
<keyword evidence="3" id="KW-0472">Membrane</keyword>
<sequence length="200" mass="23019">MTPHIRKCKPTTDGVSSLEDLLTKPVLRYSAWMMAFLTMLGNILVLWGRFIYRDENRTVTIVIRNLAMSDILMGFYLIFIGIQDYRFRSRYHEFAMEWITSWHCAAIDFMCWAPIIGAKIYALFSFNISDDTYAWLVVFILPLNSAINPLLYTFTTPKYRNQILGRNWKKFTWSRKNTTSGTATATATGTATASNPSHPS</sequence>
<dbReference type="GO" id="GO:0008528">
    <property type="term" value="F:G protein-coupled peptide receptor activity"/>
    <property type="evidence" value="ECO:0007669"/>
    <property type="project" value="TreeGrafter"/>
</dbReference>
<dbReference type="InterPro" id="IPR008112">
    <property type="entry name" value="Relaxin_rcpt"/>
</dbReference>
<dbReference type="PANTHER" id="PTHR24372:SF80">
    <property type="entry name" value="FI21465P1-RELATED"/>
    <property type="match status" value="1"/>
</dbReference>
<feature type="transmembrane region" description="Helical" evidence="3">
    <location>
        <begin position="102"/>
        <end position="121"/>
    </location>
</feature>
<dbReference type="EMBL" id="CAQQ02041995">
    <property type="status" value="NOT_ANNOTATED_CDS"/>
    <property type="molecule type" value="Genomic_DNA"/>
</dbReference>
<keyword evidence="3" id="KW-0812">Transmembrane</keyword>
<feature type="compositionally biased region" description="Low complexity" evidence="2">
    <location>
        <begin position="180"/>
        <end position="194"/>
    </location>
</feature>
<keyword evidence="3" id="KW-1133">Transmembrane helix</keyword>
<dbReference type="HOGENOM" id="CLU_1369287_0_0_1"/>
<keyword evidence="1" id="KW-0325">Glycoprotein</keyword>
<keyword evidence="5" id="KW-1185">Reference proteome</keyword>
<evidence type="ECO:0000256" key="1">
    <source>
        <dbReference type="ARBA" id="ARBA00023180"/>
    </source>
</evidence>
<dbReference type="GO" id="GO:0009755">
    <property type="term" value="P:hormone-mediated signaling pathway"/>
    <property type="evidence" value="ECO:0007669"/>
    <property type="project" value="TreeGrafter"/>
</dbReference>
<evidence type="ECO:0000313" key="4">
    <source>
        <dbReference type="EnsemblMetazoa" id="MESCA010563-PA"/>
    </source>
</evidence>
<dbReference type="AlphaFoldDB" id="T1H2V7"/>
<dbReference type="GO" id="GO:0005886">
    <property type="term" value="C:plasma membrane"/>
    <property type="evidence" value="ECO:0007669"/>
    <property type="project" value="TreeGrafter"/>
</dbReference>
<protein>
    <recommendedName>
        <fullName evidence="6">G-protein coupled receptors family 1 profile domain-containing protein</fullName>
    </recommendedName>
</protein>
<accession>T1H2V7</accession>
<reference evidence="4" key="2">
    <citation type="submission" date="2015-06" db="UniProtKB">
        <authorList>
            <consortium name="EnsemblMetazoa"/>
        </authorList>
    </citation>
    <scope>IDENTIFICATION</scope>
</reference>
<evidence type="ECO:0000256" key="2">
    <source>
        <dbReference type="SAM" id="MobiDB-lite"/>
    </source>
</evidence>
<evidence type="ECO:0000313" key="5">
    <source>
        <dbReference type="Proteomes" id="UP000015102"/>
    </source>
</evidence>
<dbReference type="PANTHER" id="PTHR24372">
    <property type="entry name" value="GLYCOPROTEIN HORMONE RECEPTOR"/>
    <property type="match status" value="1"/>
</dbReference>
<dbReference type="EMBL" id="CAQQ02041996">
    <property type="status" value="NOT_ANNOTATED_CDS"/>
    <property type="molecule type" value="Genomic_DNA"/>
</dbReference>
<name>T1H2V7_MEGSC</name>
<dbReference type="SUPFAM" id="SSF81321">
    <property type="entry name" value="Family A G protein-coupled receptor-like"/>
    <property type="match status" value="2"/>
</dbReference>
<dbReference type="EnsemblMetazoa" id="MESCA010563-RA">
    <property type="protein sequence ID" value="MESCA010563-PA"/>
    <property type="gene ID" value="MESCA010563"/>
</dbReference>
<organism evidence="4 5">
    <name type="scientific">Megaselia scalaris</name>
    <name type="common">Humpbacked fly</name>
    <name type="synonym">Phora scalaris</name>
    <dbReference type="NCBI Taxonomy" id="36166"/>
    <lineage>
        <taxon>Eukaryota</taxon>
        <taxon>Metazoa</taxon>
        <taxon>Ecdysozoa</taxon>
        <taxon>Arthropoda</taxon>
        <taxon>Hexapoda</taxon>
        <taxon>Insecta</taxon>
        <taxon>Pterygota</taxon>
        <taxon>Neoptera</taxon>
        <taxon>Endopterygota</taxon>
        <taxon>Diptera</taxon>
        <taxon>Brachycera</taxon>
        <taxon>Muscomorpha</taxon>
        <taxon>Platypezoidea</taxon>
        <taxon>Phoridae</taxon>
        <taxon>Megaseliini</taxon>
        <taxon>Megaselia</taxon>
    </lineage>
</organism>
<proteinExistence type="predicted"/>
<dbReference type="GO" id="GO:0007189">
    <property type="term" value="P:adenylate cyclase-activating G protein-coupled receptor signaling pathway"/>
    <property type="evidence" value="ECO:0007669"/>
    <property type="project" value="TreeGrafter"/>
</dbReference>
<dbReference type="Proteomes" id="UP000015102">
    <property type="component" value="Unassembled WGS sequence"/>
</dbReference>
<dbReference type="STRING" id="36166.T1H2V7"/>
<feature type="transmembrane region" description="Helical" evidence="3">
    <location>
        <begin position="133"/>
        <end position="154"/>
    </location>
</feature>
<dbReference type="EMBL" id="CAQQ02041994">
    <property type="status" value="NOT_ANNOTATED_CDS"/>
    <property type="molecule type" value="Genomic_DNA"/>
</dbReference>
<dbReference type="EMBL" id="CAQQ02041993">
    <property type="status" value="NOT_ANNOTATED_CDS"/>
    <property type="molecule type" value="Genomic_DNA"/>
</dbReference>
<dbReference type="Gene3D" id="1.20.1070.10">
    <property type="entry name" value="Rhodopsin 7-helix transmembrane proteins"/>
    <property type="match status" value="2"/>
</dbReference>
<evidence type="ECO:0000256" key="3">
    <source>
        <dbReference type="SAM" id="Phobius"/>
    </source>
</evidence>
<feature type="region of interest" description="Disordered" evidence="2">
    <location>
        <begin position="180"/>
        <end position="200"/>
    </location>
</feature>
<evidence type="ECO:0008006" key="6">
    <source>
        <dbReference type="Google" id="ProtNLM"/>
    </source>
</evidence>
<feature type="transmembrane region" description="Helical" evidence="3">
    <location>
        <begin position="31"/>
        <end position="50"/>
    </location>
</feature>